<accession>A0A919TYG3</accession>
<dbReference type="InterPro" id="IPR008278">
    <property type="entry name" value="4-PPantetheinyl_Trfase_dom"/>
</dbReference>
<dbReference type="InterPro" id="IPR016039">
    <property type="entry name" value="Thiolase-like"/>
</dbReference>
<dbReference type="InterPro" id="IPR037143">
    <property type="entry name" value="4-PPantetheinyl_Trfase_dom_sf"/>
</dbReference>
<feature type="region of interest" description="Disordered" evidence="5">
    <location>
        <begin position="912"/>
        <end position="968"/>
    </location>
</feature>
<dbReference type="InterPro" id="IPR001227">
    <property type="entry name" value="Ac_transferase_dom_sf"/>
</dbReference>
<dbReference type="GO" id="GO:0005737">
    <property type="term" value="C:cytoplasm"/>
    <property type="evidence" value="ECO:0007669"/>
    <property type="project" value="TreeGrafter"/>
</dbReference>
<dbReference type="SMART" id="SM00827">
    <property type="entry name" value="PKS_AT"/>
    <property type="match status" value="1"/>
</dbReference>
<dbReference type="SUPFAM" id="SSF56214">
    <property type="entry name" value="4'-phosphopantetheinyl transferase"/>
    <property type="match status" value="1"/>
</dbReference>
<dbReference type="InterPro" id="IPR020841">
    <property type="entry name" value="PKS_Beta-ketoAc_synthase_dom"/>
</dbReference>
<name>A0A919TYG3_9ACTN</name>
<dbReference type="Gene3D" id="3.40.47.10">
    <property type="match status" value="1"/>
</dbReference>
<dbReference type="Gene3D" id="3.10.129.110">
    <property type="entry name" value="Polyketide synthase dehydratase"/>
    <property type="match status" value="1"/>
</dbReference>
<dbReference type="PROSITE" id="PS52004">
    <property type="entry name" value="KS3_2"/>
    <property type="match status" value="1"/>
</dbReference>
<keyword evidence="3" id="KW-0808">Transferase</keyword>
<dbReference type="InterPro" id="IPR042104">
    <property type="entry name" value="PKS_dehydratase_sf"/>
</dbReference>
<gene>
    <name evidence="8" type="ORF">Ate02nite_88940</name>
</gene>
<dbReference type="InterPro" id="IPR014043">
    <property type="entry name" value="Acyl_transferase_dom"/>
</dbReference>
<feature type="domain" description="Ketosynthase family 3 (KS3)" evidence="6">
    <location>
        <begin position="2"/>
        <end position="460"/>
    </location>
</feature>
<dbReference type="GO" id="GO:0006633">
    <property type="term" value="P:fatty acid biosynthetic process"/>
    <property type="evidence" value="ECO:0007669"/>
    <property type="project" value="InterPro"/>
</dbReference>
<dbReference type="PANTHER" id="PTHR43775:SF37">
    <property type="entry name" value="SI:DKEY-61P9.11"/>
    <property type="match status" value="1"/>
</dbReference>
<dbReference type="Pfam" id="PF00698">
    <property type="entry name" value="Acyl_transf_1"/>
    <property type="match status" value="1"/>
</dbReference>
<feature type="region of interest" description="C-terminal hotdog fold" evidence="4">
    <location>
        <begin position="1168"/>
        <end position="1302"/>
    </location>
</feature>
<organism evidence="8 9">
    <name type="scientific">Paractinoplanes tereljensis</name>
    <dbReference type="NCBI Taxonomy" id="571912"/>
    <lineage>
        <taxon>Bacteria</taxon>
        <taxon>Bacillati</taxon>
        <taxon>Actinomycetota</taxon>
        <taxon>Actinomycetes</taxon>
        <taxon>Micromonosporales</taxon>
        <taxon>Micromonosporaceae</taxon>
        <taxon>Paractinoplanes</taxon>
    </lineage>
</organism>
<dbReference type="SUPFAM" id="SSF53901">
    <property type="entry name" value="Thiolase-like"/>
    <property type="match status" value="1"/>
</dbReference>
<dbReference type="Pfam" id="PF02801">
    <property type="entry name" value="Ketoacyl-synt_C"/>
    <property type="match status" value="1"/>
</dbReference>
<evidence type="ECO:0000256" key="2">
    <source>
        <dbReference type="ARBA" id="ARBA00022553"/>
    </source>
</evidence>
<dbReference type="SUPFAM" id="SSF52151">
    <property type="entry name" value="FabD/lysophospholipase-like"/>
    <property type="match status" value="1"/>
</dbReference>
<proteinExistence type="predicted"/>
<dbReference type="Pfam" id="PF01648">
    <property type="entry name" value="ACPS"/>
    <property type="match status" value="1"/>
</dbReference>
<dbReference type="InterPro" id="IPR049551">
    <property type="entry name" value="PKS_DH_C"/>
</dbReference>
<evidence type="ECO:0000259" key="6">
    <source>
        <dbReference type="PROSITE" id="PS52004"/>
    </source>
</evidence>
<dbReference type="SUPFAM" id="SSF55048">
    <property type="entry name" value="Probable ACP-binding domain of malonyl-CoA ACP transacylase"/>
    <property type="match status" value="1"/>
</dbReference>
<dbReference type="InterPro" id="IPR016036">
    <property type="entry name" value="Malonyl_transacylase_ACP-bd"/>
</dbReference>
<dbReference type="InterPro" id="IPR050091">
    <property type="entry name" value="PKS_NRPS_Biosynth_Enz"/>
</dbReference>
<feature type="domain" description="PKS/mFAS DH" evidence="7">
    <location>
        <begin position="1025"/>
        <end position="1302"/>
    </location>
</feature>
<dbReference type="GO" id="GO:0071770">
    <property type="term" value="P:DIM/DIP cell wall layer assembly"/>
    <property type="evidence" value="ECO:0007669"/>
    <property type="project" value="TreeGrafter"/>
</dbReference>
<dbReference type="EMBL" id="BOMY01000055">
    <property type="protein sequence ID" value="GIF26164.1"/>
    <property type="molecule type" value="Genomic_DNA"/>
</dbReference>
<evidence type="ECO:0000256" key="5">
    <source>
        <dbReference type="SAM" id="MobiDB-lite"/>
    </source>
</evidence>
<dbReference type="Gene3D" id="3.40.366.10">
    <property type="entry name" value="Malonyl-Coenzyme A Acyl Carrier Protein, domain 2"/>
    <property type="match status" value="1"/>
</dbReference>
<feature type="region of interest" description="N-terminal hotdog fold" evidence="4">
    <location>
        <begin position="1025"/>
        <end position="1158"/>
    </location>
</feature>
<comment type="caution">
    <text evidence="8">The sequence shown here is derived from an EMBL/GenBank/DDBJ whole genome shotgun (WGS) entry which is preliminary data.</text>
</comment>
<evidence type="ECO:0000256" key="3">
    <source>
        <dbReference type="ARBA" id="ARBA00022679"/>
    </source>
</evidence>
<dbReference type="Pfam" id="PF14765">
    <property type="entry name" value="PS-DH"/>
    <property type="match status" value="1"/>
</dbReference>
<dbReference type="Pfam" id="PF16197">
    <property type="entry name" value="KAsynt_C_assoc"/>
    <property type="match status" value="1"/>
</dbReference>
<evidence type="ECO:0000313" key="9">
    <source>
        <dbReference type="Proteomes" id="UP000623608"/>
    </source>
</evidence>
<feature type="compositionally biased region" description="Basic and acidic residues" evidence="5">
    <location>
        <begin position="946"/>
        <end position="967"/>
    </location>
</feature>
<dbReference type="RefSeq" id="WP_203813940.1">
    <property type="nucleotide sequence ID" value="NZ_BOMY01000055.1"/>
</dbReference>
<dbReference type="GO" id="GO:0008897">
    <property type="term" value="F:holo-[acyl-carrier-protein] synthase activity"/>
    <property type="evidence" value="ECO:0007669"/>
    <property type="project" value="InterPro"/>
</dbReference>
<protein>
    <submittedName>
        <fullName evidence="8">Polyketide synthase</fullName>
    </submittedName>
</protein>
<evidence type="ECO:0000256" key="4">
    <source>
        <dbReference type="PROSITE-ProRule" id="PRU01363"/>
    </source>
</evidence>
<dbReference type="Proteomes" id="UP000623608">
    <property type="component" value="Unassembled WGS sequence"/>
</dbReference>
<dbReference type="InterPro" id="IPR014030">
    <property type="entry name" value="Ketoacyl_synth_N"/>
</dbReference>
<dbReference type="InterPro" id="IPR032821">
    <property type="entry name" value="PKS_assoc"/>
</dbReference>
<dbReference type="GO" id="GO:0005886">
    <property type="term" value="C:plasma membrane"/>
    <property type="evidence" value="ECO:0007669"/>
    <property type="project" value="TreeGrafter"/>
</dbReference>
<dbReference type="SMART" id="SM00825">
    <property type="entry name" value="PKS_KS"/>
    <property type="match status" value="1"/>
</dbReference>
<reference evidence="8" key="1">
    <citation type="submission" date="2021-01" db="EMBL/GenBank/DDBJ databases">
        <title>Whole genome shotgun sequence of Actinoplanes tereljensis NBRC 105297.</title>
        <authorList>
            <person name="Komaki H."/>
            <person name="Tamura T."/>
        </authorList>
    </citation>
    <scope>NUCLEOTIDE SEQUENCE</scope>
    <source>
        <strain evidence="8">NBRC 105297</strain>
    </source>
</reference>
<keyword evidence="1" id="KW-0596">Phosphopantetheine</keyword>
<dbReference type="InterPro" id="IPR018201">
    <property type="entry name" value="Ketoacyl_synth_AS"/>
</dbReference>
<keyword evidence="2" id="KW-0597">Phosphoprotein</keyword>
<dbReference type="InterPro" id="IPR016035">
    <property type="entry name" value="Acyl_Trfase/lysoPLipase"/>
</dbReference>
<dbReference type="CDD" id="cd00833">
    <property type="entry name" value="PKS"/>
    <property type="match status" value="1"/>
</dbReference>
<dbReference type="GO" id="GO:0004315">
    <property type="term" value="F:3-oxoacyl-[acyl-carrier-protein] synthase activity"/>
    <property type="evidence" value="ECO:0007669"/>
    <property type="project" value="InterPro"/>
</dbReference>
<keyword evidence="9" id="KW-1185">Reference proteome</keyword>
<dbReference type="InterPro" id="IPR049900">
    <property type="entry name" value="PKS_mFAS_DH"/>
</dbReference>
<dbReference type="Gene3D" id="3.90.470.20">
    <property type="entry name" value="4'-phosphopantetheinyl transferase domain"/>
    <property type="match status" value="2"/>
</dbReference>
<dbReference type="Gene3D" id="3.30.70.250">
    <property type="entry name" value="Malonyl-CoA ACP transacylase, ACP-binding"/>
    <property type="match status" value="1"/>
</dbReference>
<dbReference type="PANTHER" id="PTHR43775">
    <property type="entry name" value="FATTY ACID SYNTHASE"/>
    <property type="match status" value="1"/>
</dbReference>
<evidence type="ECO:0000259" key="7">
    <source>
        <dbReference type="PROSITE" id="PS52019"/>
    </source>
</evidence>
<dbReference type="PROSITE" id="PS00606">
    <property type="entry name" value="KS3_1"/>
    <property type="match status" value="1"/>
</dbReference>
<feature type="region of interest" description="Disordered" evidence="5">
    <location>
        <begin position="1007"/>
        <end position="1032"/>
    </location>
</feature>
<dbReference type="GO" id="GO:0000287">
    <property type="term" value="F:magnesium ion binding"/>
    <property type="evidence" value="ECO:0007669"/>
    <property type="project" value="InterPro"/>
</dbReference>
<feature type="active site" description="Proton acceptor; for dehydratase activity" evidence="4">
    <location>
        <position position="1060"/>
    </location>
</feature>
<dbReference type="InterPro" id="IPR014031">
    <property type="entry name" value="Ketoacyl_synth_C"/>
</dbReference>
<dbReference type="Pfam" id="PF00109">
    <property type="entry name" value="ketoacyl-synt"/>
    <property type="match status" value="1"/>
</dbReference>
<evidence type="ECO:0000313" key="8">
    <source>
        <dbReference type="EMBL" id="GIF26164.1"/>
    </source>
</evidence>
<evidence type="ECO:0000256" key="1">
    <source>
        <dbReference type="ARBA" id="ARBA00022450"/>
    </source>
</evidence>
<dbReference type="GO" id="GO:0004312">
    <property type="term" value="F:fatty acid synthase activity"/>
    <property type="evidence" value="ECO:0007669"/>
    <property type="project" value="TreeGrafter"/>
</dbReference>
<feature type="active site" description="Proton donor; for dehydratase activity" evidence="4">
    <location>
        <position position="1217"/>
    </location>
</feature>
<sequence>MQHPAAIVGMAAILPGAGDLDTYWRNLVEGRDAITEVPAARWGGPHYDPAQSHRPDRLYCNRGGIVDEFATFQPLKYGIMPNSVDDIEPDQLLMLDVATAAIEDAGGTGRMPDADRIGVIVGRGGTLSPGQARHAQRVRLPTQMLQILRELLPELTDEQIARVRDRFDDQLGEFHPEGTIGLVPNLAASRVANRLNLRGPAYTLDAACASSLLAVDQGISELAAGKLDLVLAGGVHHVHDISFWSVFSQLKALSQQGRIRPFDADADGLLIGEGTGIVVLKRLEDAERDGDRIYSVIRGTGVSSDGRSASMFNPATSGQVLALRRAWQAAGLDPRAADALGLLEAHGTATPTGDAAELTSVAEVFGPHPGGERAVIGSVKSMIGHAMPAAGIAGLIKAALAVHHGVQLPTLHVDRPRAEMAATRFEPIRAARPWESPGPRRAGVNAFGFGGINAHVILEQWTAPVRRTAGSSSQDQVLRLAADTPAELLKLLSSSPAGPVGTGNCRLAIADPTPARINAARKIVERGASWRGGRDVWFTASPLLGSGGSGDGKIMFVFPGVEAEFAPRTADVAALFGLPDSEWSAADLGRHGTGLVECGVLLDEALRKINIHPHAYAGHSLGEWTAARVSGLMSTAAVGEFLHAFDADAVEVSGYAFAAIGAGVDEVVPLLAAYPGVVLSHDNAPAQTVVNGPSDQIDRLVEDLRARRIMCQALPFRSAFHTPVFEPGLRAIGDALGRWQITESRVPVWSATLAAPFPPDPAEVAEVFVRHMVTPVRFRDTVAAMHEAGFRVFLQVGAGQLASLISDNLPTQDHLSMPVNVSRRPGTAQLRRVAAALWVEGASPDFTLLDPPPAGSNVAAGSNAAVGSTLAVGSKVAAPGAARGPAVRLDLGGPQLTLGADASQLLDRNLVRPSTTTGRDGVATRVGVVPPARPAKLPAVAPAQRSPEKRKAPERSSPERSSPERADTAAALGALKQLAEHSSAAAELAALLQETATDAVTMLSATSVPVTPSPAPGNGSGPGPAPGSGLRATPVPPIPVGVYRSSLRVSMEAMPYLLDHCFYAQPPDWPNVDDRWPVVPATTVAQHMMDAAEAAAPGRKAVAIREARFNRWLIAAPAQDVEITVKRDGEREATVVFGGYARSVVELAPAYPEPREQLWAHDPATERPAGVDAKTMYDERLMFHGPQFQGVTAVHAIGDMHVRGQVTTPAAKGALLDNALQLIGNWIITTQATRTVALPVRLGRVSFHGPHPAAGTVVECVCRIRSVDHEQIVGDCQLVVDGKLWARIEGVVDRRFDSHPTARPAERFPSRYHMSEEQPEGWTLAYDYWTDLVTRGMAARGILGAAGAAEYEAKPPAIRKSWLLGRIAVKDAVRFRQWAAGHRDVFPIELTVTNEPNGRPRVRVRPGKGLVECDVSLAHSADIGVAIARPGHGKYGPGIDVTEVKPVEESTVRFALGPGEQDLLAKLEKRDLWFARFWAAKEAVAKAEGTGFNGRPRDFVITAHGPDGLTVTAHGRTYLVAHREVGNPPDLPSRRYVVAWTWGPEGPAR</sequence>
<dbReference type="PROSITE" id="PS52019">
    <property type="entry name" value="PKS_MFAS_DH"/>
    <property type="match status" value="1"/>
</dbReference>